<dbReference type="WBParaSite" id="TTAC_0000507501-mRNA-1">
    <property type="protein sequence ID" value="TTAC_0000507501-mRNA-1"/>
    <property type="gene ID" value="TTAC_0000507501"/>
</dbReference>
<dbReference type="OrthoDB" id="774951at2759"/>
<reference evidence="6 7" key="2">
    <citation type="submission" date="2018-11" db="EMBL/GenBank/DDBJ databases">
        <authorList>
            <consortium name="Pathogen Informatics"/>
        </authorList>
    </citation>
    <scope>NUCLEOTIDE SEQUENCE [LARGE SCALE GENOMIC DNA]</scope>
</reference>
<evidence type="ECO:0000256" key="3">
    <source>
        <dbReference type="SAM" id="MobiDB-lite"/>
    </source>
</evidence>
<dbReference type="Pfam" id="PF00130">
    <property type="entry name" value="C1_1"/>
    <property type="match status" value="1"/>
</dbReference>
<evidence type="ECO:0000256" key="1">
    <source>
        <dbReference type="ARBA" id="ARBA00022723"/>
    </source>
</evidence>
<sequence length="271" mass="31500">MDRRICNSDISALEKNCDVLKTKIANFRLISDVLQDKTYQLLNIIRKKEDFFGIFTREYDEVSNDINSVQAVIEMYSTELEELETAIEECKRDDGAADAPRDKSDQTQPPNDNLTVLTPPQRRLPIHKCQLRAHLPDNQFTVVEVRPGQTIRQVLEKKLSHRCYRTEDLSVYSVGSGNLVLWDDDAAGVALISGDLVVEFNDEQTHRRPKHEFQRRRFFETQICSICQKFVFFGITCKICGLAFHQRCVSRLEKHYLQPTEEDNFIEIQRL</sequence>
<name>A0A0R3WWD5_HYDTA</name>
<dbReference type="SUPFAM" id="SSF54236">
    <property type="entry name" value="Ubiquitin-like"/>
    <property type="match status" value="1"/>
</dbReference>
<evidence type="ECO:0000313" key="8">
    <source>
        <dbReference type="WBParaSite" id="TTAC_0000507501-mRNA-1"/>
    </source>
</evidence>
<dbReference type="InterPro" id="IPR003116">
    <property type="entry name" value="RBD_dom"/>
</dbReference>
<dbReference type="CDD" id="cd01816">
    <property type="entry name" value="RBD_RAF"/>
    <property type="match status" value="1"/>
</dbReference>
<dbReference type="AlphaFoldDB" id="A0A0R3WWD5"/>
<protein>
    <submittedName>
        <fullName evidence="8">Phorbol-ester/DAG-type domain-containing protein</fullName>
    </submittedName>
</protein>
<dbReference type="InterPro" id="IPR029071">
    <property type="entry name" value="Ubiquitin-like_domsf"/>
</dbReference>
<dbReference type="GO" id="GO:0046872">
    <property type="term" value="F:metal ion binding"/>
    <property type="evidence" value="ECO:0007669"/>
    <property type="project" value="UniProtKB-KW"/>
</dbReference>
<accession>A0A0R3WWD5</accession>
<reference evidence="8" key="1">
    <citation type="submission" date="2017-02" db="UniProtKB">
        <authorList>
            <consortium name="WormBaseParasite"/>
        </authorList>
    </citation>
    <scope>IDENTIFICATION</scope>
</reference>
<dbReference type="EMBL" id="UYWX01006106">
    <property type="protein sequence ID" value="VDM26167.1"/>
    <property type="molecule type" value="Genomic_DNA"/>
</dbReference>
<dbReference type="SUPFAM" id="SSF57889">
    <property type="entry name" value="Cysteine-rich domain"/>
    <property type="match status" value="1"/>
</dbReference>
<feature type="domain" description="Phorbol-ester/DAG-type" evidence="4">
    <location>
        <begin position="210"/>
        <end position="256"/>
    </location>
</feature>
<dbReference type="SMART" id="SM00109">
    <property type="entry name" value="C1"/>
    <property type="match status" value="1"/>
</dbReference>
<evidence type="ECO:0000256" key="2">
    <source>
        <dbReference type="ARBA" id="ARBA00022833"/>
    </source>
</evidence>
<feature type="compositionally biased region" description="Polar residues" evidence="3">
    <location>
        <begin position="106"/>
        <end position="118"/>
    </location>
</feature>
<dbReference type="PROSITE" id="PS50081">
    <property type="entry name" value="ZF_DAG_PE_2"/>
    <property type="match status" value="1"/>
</dbReference>
<feature type="domain" description="RBD" evidence="5">
    <location>
        <begin position="129"/>
        <end position="201"/>
    </location>
</feature>
<dbReference type="InterPro" id="IPR002219">
    <property type="entry name" value="PKC_DAG/PE"/>
</dbReference>
<evidence type="ECO:0000313" key="7">
    <source>
        <dbReference type="Proteomes" id="UP000274429"/>
    </source>
</evidence>
<evidence type="ECO:0000259" key="5">
    <source>
        <dbReference type="PROSITE" id="PS50898"/>
    </source>
</evidence>
<dbReference type="Gene3D" id="3.30.60.20">
    <property type="match status" value="1"/>
</dbReference>
<evidence type="ECO:0000313" key="6">
    <source>
        <dbReference type="EMBL" id="VDM26167.1"/>
    </source>
</evidence>
<feature type="region of interest" description="Disordered" evidence="3">
    <location>
        <begin position="92"/>
        <end position="119"/>
    </location>
</feature>
<organism evidence="8">
    <name type="scientific">Hydatigena taeniaeformis</name>
    <name type="common">Feline tapeworm</name>
    <name type="synonym">Taenia taeniaeformis</name>
    <dbReference type="NCBI Taxonomy" id="6205"/>
    <lineage>
        <taxon>Eukaryota</taxon>
        <taxon>Metazoa</taxon>
        <taxon>Spiralia</taxon>
        <taxon>Lophotrochozoa</taxon>
        <taxon>Platyhelminthes</taxon>
        <taxon>Cestoda</taxon>
        <taxon>Eucestoda</taxon>
        <taxon>Cyclophyllidea</taxon>
        <taxon>Taeniidae</taxon>
        <taxon>Hydatigera</taxon>
    </lineage>
</organism>
<keyword evidence="1" id="KW-0479">Metal-binding</keyword>
<dbReference type="Gene3D" id="3.10.20.90">
    <property type="entry name" value="Phosphatidylinositol 3-kinase Catalytic Subunit, Chain A, domain 1"/>
    <property type="match status" value="1"/>
</dbReference>
<dbReference type="PROSITE" id="PS50898">
    <property type="entry name" value="RBD"/>
    <property type="match status" value="1"/>
</dbReference>
<feature type="compositionally biased region" description="Basic and acidic residues" evidence="3">
    <location>
        <begin position="92"/>
        <end position="105"/>
    </location>
</feature>
<dbReference type="STRING" id="6205.A0A0R3WWD5"/>
<dbReference type="Pfam" id="PF02196">
    <property type="entry name" value="RBD"/>
    <property type="match status" value="1"/>
</dbReference>
<proteinExistence type="predicted"/>
<dbReference type="SMART" id="SM00455">
    <property type="entry name" value="RBD"/>
    <property type="match status" value="1"/>
</dbReference>
<keyword evidence="7" id="KW-1185">Reference proteome</keyword>
<gene>
    <name evidence="6" type="ORF">TTAC_LOCUS5059</name>
</gene>
<dbReference type="GO" id="GO:0007165">
    <property type="term" value="P:signal transduction"/>
    <property type="evidence" value="ECO:0007669"/>
    <property type="project" value="InterPro"/>
</dbReference>
<dbReference type="InterPro" id="IPR046349">
    <property type="entry name" value="C1-like_sf"/>
</dbReference>
<evidence type="ECO:0000259" key="4">
    <source>
        <dbReference type="PROSITE" id="PS50081"/>
    </source>
</evidence>
<dbReference type="Proteomes" id="UP000274429">
    <property type="component" value="Unassembled WGS sequence"/>
</dbReference>
<keyword evidence="2" id="KW-0862">Zinc</keyword>